<proteinExistence type="predicted"/>
<feature type="transmembrane region" description="Helical" evidence="1">
    <location>
        <begin position="7"/>
        <end position="25"/>
    </location>
</feature>
<evidence type="ECO:0000313" key="3">
    <source>
        <dbReference type="Proteomes" id="UP001454036"/>
    </source>
</evidence>
<dbReference type="Proteomes" id="UP001454036">
    <property type="component" value="Unassembled WGS sequence"/>
</dbReference>
<reference evidence="2 3" key="1">
    <citation type="submission" date="2024-01" db="EMBL/GenBank/DDBJ databases">
        <title>The complete chloroplast genome sequence of Lithospermum erythrorhizon: insights into the phylogenetic relationship among Boraginaceae species and the maternal lineages of purple gromwells.</title>
        <authorList>
            <person name="Okada T."/>
            <person name="Watanabe K."/>
        </authorList>
    </citation>
    <scope>NUCLEOTIDE SEQUENCE [LARGE SCALE GENOMIC DNA]</scope>
</reference>
<dbReference type="AlphaFoldDB" id="A0AAV3P4M4"/>
<evidence type="ECO:0000256" key="1">
    <source>
        <dbReference type="SAM" id="Phobius"/>
    </source>
</evidence>
<dbReference type="EMBL" id="BAABME010000909">
    <property type="protein sequence ID" value="GAA0146296.1"/>
    <property type="molecule type" value="Genomic_DNA"/>
</dbReference>
<keyword evidence="3" id="KW-1185">Reference proteome</keyword>
<name>A0AAV3P4M4_LITER</name>
<keyword evidence="1" id="KW-1133">Transmembrane helix</keyword>
<keyword evidence="1" id="KW-0812">Transmembrane</keyword>
<evidence type="ECO:0000313" key="2">
    <source>
        <dbReference type="EMBL" id="GAA0146296.1"/>
    </source>
</evidence>
<comment type="caution">
    <text evidence="2">The sequence shown here is derived from an EMBL/GenBank/DDBJ whole genome shotgun (WGS) entry which is preliminary data.</text>
</comment>
<protein>
    <submittedName>
        <fullName evidence="2">Uncharacterized protein</fullName>
    </submittedName>
</protein>
<organism evidence="2 3">
    <name type="scientific">Lithospermum erythrorhizon</name>
    <name type="common">Purple gromwell</name>
    <name type="synonym">Lithospermum officinale var. erythrorhizon</name>
    <dbReference type="NCBI Taxonomy" id="34254"/>
    <lineage>
        <taxon>Eukaryota</taxon>
        <taxon>Viridiplantae</taxon>
        <taxon>Streptophyta</taxon>
        <taxon>Embryophyta</taxon>
        <taxon>Tracheophyta</taxon>
        <taxon>Spermatophyta</taxon>
        <taxon>Magnoliopsida</taxon>
        <taxon>eudicotyledons</taxon>
        <taxon>Gunneridae</taxon>
        <taxon>Pentapetalae</taxon>
        <taxon>asterids</taxon>
        <taxon>lamiids</taxon>
        <taxon>Boraginales</taxon>
        <taxon>Boraginaceae</taxon>
        <taxon>Boraginoideae</taxon>
        <taxon>Lithospermeae</taxon>
        <taxon>Lithospermum</taxon>
    </lineage>
</organism>
<feature type="transmembrane region" description="Helical" evidence="1">
    <location>
        <begin position="31"/>
        <end position="50"/>
    </location>
</feature>
<sequence length="77" mass="7896">MRSVFRLNLVNVGSFIPTGMAALLISGEKGANPASFVLVPLCVCPATLLVRASICFYNEVTTSVVGVDPEVPGAGAS</sequence>
<accession>A0AAV3P4M4</accession>
<keyword evidence="1" id="KW-0472">Membrane</keyword>
<gene>
    <name evidence="2" type="ORF">LIER_06287</name>
</gene>